<protein>
    <recommendedName>
        <fullName evidence="4">Entericidin</fullName>
    </recommendedName>
</protein>
<dbReference type="PROSITE" id="PS51257">
    <property type="entry name" value="PROKAR_LIPOPROTEIN"/>
    <property type="match status" value="1"/>
</dbReference>
<evidence type="ECO:0000313" key="3">
    <source>
        <dbReference type="Proteomes" id="UP000502260"/>
    </source>
</evidence>
<organism evidence="2 3">
    <name type="scientific">Sulfurimicrobium lacus</name>
    <dbReference type="NCBI Taxonomy" id="2715678"/>
    <lineage>
        <taxon>Bacteria</taxon>
        <taxon>Pseudomonadati</taxon>
        <taxon>Pseudomonadota</taxon>
        <taxon>Betaproteobacteria</taxon>
        <taxon>Nitrosomonadales</taxon>
        <taxon>Sulfuricellaceae</taxon>
        <taxon>Sulfurimicrobium</taxon>
    </lineage>
</organism>
<feature type="chain" id="PRO_5026348962" description="Entericidin" evidence="1">
    <location>
        <begin position="25"/>
        <end position="70"/>
    </location>
</feature>
<evidence type="ECO:0008006" key="4">
    <source>
        <dbReference type="Google" id="ProtNLM"/>
    </source>
</evidence>
<keyword evidence="1" id="KW-0732">Signal</keyword>
<evidence type="ECO:0000313" key="2">
    <source>
        <dbReference type="EMBL" id="BCB26414.1"/>
    </source>
</evidence>
<evidence type="ECO:0000256" key="1">
    <source>
        <dbReference type="SAM" id="SignalP"/>
    </source>
</evidence>
<accession>A0A6F8V9S8</accession>
<dbReference type="Proteomes" id="UP000502260">
    <property type="component" value="Chromosome"/>
</dbReference>
<name>A0A6F8V9S8_9PROT</name>
<keyword evidence="3" id="KW-1185">Reference proteome</keyword>
<dbReference type="RefSeq" id="WP_173058498.1">
    <property type="nucleotide sequence ID" value="NZ_AP022853.1"/>
</dbReference>
<feature type="signal peptide" evidence="1">
    <location>
        <begin position="1"/>
        <end position="24"/>
    </location>
</feature>
<sequence length="70" mass="7408">MRTLKIFLVTLGLLLLAACNTVQGVGKSTANLGNKIEHKGEEKNSPVLKGVGKDMSVVGEKIEQSAEGKK</sequence>
<dbReference type="EMBL" id="AP022853">
    <property type="protein sequence ID" value="BCB26414.1"/>
    <property type="molecule type" value="Genomic_DNA"/>
</dbReference>
<reference evidence="3" key="1">
    <citation type="submission" date="2020-03" db="EMBL/GenBank/DDBJ databases">
        <title>Complete genome sequence of sulfur-oxidizing bacterium skT11.</title>
        <authorList>
            <person name="Kanda M."/>
            <person name="Kojima H."/>
            <person name="Fukui M."/>
        </authorList>
    </citation>
    <scope>NUCLEOTIDE SEQUENCE [LARGE SCALE GENOMIC DNA]</scope>
    <source>
        <strain evidence="3">skT11</strain>
    </source>
</reference>
<proteinExistence type="predicted"/>
<dbReference type="KEGG" id="slac:SKTS_13000"/>
<gene>
    <name evidence="2" type="ORF">SKTS_13000</name>
</gene>
<dbReference type="AlphaFoldDB" id="A0A6F8V9S8"/>